<dbReference type="GO" id="GO:0016020">
    <property type="term" value="C:membrane"/>
    <property type="evidence" value="ECO:0007669"/>
    <property type="project" value="UniProtKB-SubCell"/>
</dbReference>
<feature type="transmembrane region" description="Helical" evidence="6">
    <location>
        <begin position="791"/>
        <end position="809"/>
    </location>
</feature>
<dbReference type="PANTHER" id="PTHR47804:SF3">
    <property type="entry name" value="PROTEIN BRE4"/>
    <property type="match status" value="1"/>
</dbReference>
<accession>A0A433QYX6</accession>
<dbReference type="InterPro" id="IPR018820">
    <property type="entry name" value="BRE4-related_DUF2421"/>
</dbReference>
<feature type="transmembrane region" description="Helical" evidence="6">
    <location>
        <begin position="237"/>
        <end position="256"/>
    </location>
</feature>
<sequence length="1124" mass="125824">MADTTSNEKADEKADMAVVVDTEEFEIGTTEILVNTTETVVSTAERKQQKTQPSPPEDEKQQTGASEFSNKPASNEPAIPKAGFRKFIKNFGTFLSSAAFKNTVKGTLAFWTVALFILIDPVASIFKYQTVWMNVMLSAIVLSPGRTVGDFLDGAFLFIIGGIFGVLAWTLINVISGSNNAGMLVLLSIVIYATSVVRARGGPRMFAFSLVPSIMGFQGLYGAVTQGVFNQTLMLESLYAFFLGIAINTAVNVFLFPHTAETDLRQQLAISCINLSKFNSYIIKTYLLTISPEEISDRDRLSHVLTAERALLTRALNQVDSEVTYSEFSLKDYAIFVRSIHILQQYLLSVHLNIQNNSEFAQNSARFRDMFSTRLKEPLELLEIGARKAMAIIANKFDKQFGFVVVRHPPAADSADPEAQKLEFQFDNVPKSGVDLSEILHRTVPSDDKDGNTAMDPGEVIWSCTHNLRNSVKLFEEKQYNMLFELFEPEFLDSENDANGIDISDDITVPSAEQSPTGTKTPTPLSPPSASQRPPDREQEKRMWESLFACYFFMFGVREFIDEVNKLRDTVIGASPTNGDPSERRKSKLRLHYRHFLPKFRKSHQKSSAPQAHQSPVNPPGSNSRGSSSVDVVVRRRTANSVATSVTTTVTPEQETADKPKPQPVRFRAVRKTLLGMFCFLESKQSIYGVKCTVVIAMVTLLLLLDGPSRLFFQQWNMQSTITTILVCMSPTLGQTYSSFIFQLIGNTFGMVWALVCFGAWGYNPYGLAFMILIYSFPMMYILLNTRFFQIGLLALLSFASIFVPSYVLRNSLPIANLVGTPYERSYKAFVVLCIGLGFVFVFSVLLYPNLARRELRIQIAKLLAGVGCAYHSIIKITSTESDVPASHDAAELETVETIAHLRKTEIRLQMAIVRIQSLIKFAAAEPRLEKPFQADIYHRLVALIQVIADRLVTARLCIGPKGFSKEVMRNIMAPTFNMRNTMHTLVQTLLYIYSSSLMSKMELPNELPSAALQRNKLLDKLYEVIDSARIDPLRPTEHILHTAGYIRVYAYHIAMKDCATKIDEIGPLLKHLFGEQEELALLESIHEEPWSEASAIELGEEGEEIQGDARLEHEEELEAMYNS</sequence>
<feature type="transmembrane region" description="Helical" evidence="6">
    <location>
        <begin position="687"/>
        <end position="704"/>
    </location>
</feature>
<dbReference type="PANTHER" id="PTHR47804">
    <property type="entry name" value="60S RIBOSOMAL PROTEIN L19"/>
    <property type="match status" value="1"/>
</dbReference>
<keyword evidence="9" id="KW-1185">Reference proteome</keyword>
<dbReference type="InterPro" id="IPR052430">
    <property type="entry name" value="IVT-Associated"/>
</dbReference>
<dbReference type="PRINTS" id="PR02047">
    <property type="entry name" value="BREFELDNASP4"/>
</dbReference>
<keyword evidence="3 6" id="KW-1133">Transmembrane helix</keyword>
<protein>
    <recommendedName>
        <fullName evidence="7">DUF2421 domain-containing protein</fullName>
    </recommendedName>
</protein>
<proteinExistence type="predicted"/>
<feature type="compositionally biased region" description="Low complexity" evidence="5">
    <location>
        <begin position="620"/>
        <end position="632"/>
    </location>
</feature>
<feature type="compositionally biased region" description="Polar residues" evidence="5">
    <location>
        <begin position="511"/>
        <end position="532"/>
    </location>
</feature>
<evidence type="ECO:0000256" key="4">
    <source>
        <dbReference type="ARBA" id="ARBA00023136"/>
    </source>
</evidence>
<gene>
    <name evidence="8" type="ORF">BC938DRAFT_477156</name>
</gene>
<dbReference type="EMBL" id="RBNJ01000264">
    <property type="protein sequence ID" value="RUS34983.1"/>
    <property type="molecule type" value="Genomic_DNA"/>
</dbReference>
<feature type="region of interest" description="Disordered" evidence="5">
    <location>
        <begin position="498"/>
        <end position="539"/>
    </location>
</feature>
<evidence type="ECO:0000313" key="9">
    <source>
        <dbReference type="Proteomes" id="UP000274822"/>
    </source>
</evidence>
<feature type="region of interest" description="Disordered" evidence="5">
    <location>
        <begin position="602"/>
        <end position="663"/>
    </location>
</feature>
<dbReference type="InterPro" id="IPR023244">
    <property type="entry name" value="Brefeldin_A-sensitivity_4"/>
</dbReference>
<feature type="region of interest" description="Disordered" evidence="5">
    <location>
        <begin position="38"/>
        <end position="77"/>
    </location>
</feature>
<feature type="domain" description="DUF2421" evidence="7">
    <location>
        <begin position="849"/>
        <end position="1077"/>
    </location>
</feature>
<evidence type="ECO:0000256" key="5">
    <source>
        <dbReference type="SAM" id="MobiDB-lite"/>
    </source>
</evidence>
<evidence type="ECO:0000256" key="2">
    <source>
        <dbReference type="ARBA" id="ARBA00022692"/>
    </source>
</evidence>
<feature type="transmembrane region" description="Helical" evidence="6">
    <location>
        <begin position="829"/>
        <end position="848"/>
    </location>
</feature>
<keyword evidence="2 6" id="KW-0812">Transmembrane</keyword>
<dbReference type="Pfam" id="PF10334">
    <property type="entry name" value="BRE4"/>
    <property type="match status" value="1"/>
</dbReference>
<feature type="compositionally biased region" description="Low complexity" evidence="5">
    <location>
        <begin position="639"/>
        <end position="651"/>
    </location>
</feature>
<feature type="transmembrane region" description="Helical" evidence="6">
    <location>
        <begin position="716"/>
        <end position="733"/>
    </location>
</feature>
<dbReference type="AlphaFoldDB" id="A0A433QYX6"/>
<evidence type="ECO:0000256" key="6">
    <source>
        <dbReference type="SAM" id="Phobius"/>
    </source>
</evidence>
<reference evidence="8 9" key="1">
    <citation type="journal article" date="2018" name="New Phytol.">
        <title>Phylogenomics of Endogonaceae and evolution of mycorrhizas within Mucoromycota.</title>
        <authorList>
            <person name="Chang Y."/>
            <person name="Desiro A."/>
            <person name="Na H."/>
            <person name="Sandor L."/>
            <person name="Lipzen A."/>
            <person name="Clum A."/>
            <person name="Barry K."/>
            <person name="Grigoriev I.V."/>
            <person name="Martin F.M."/>
            <person name="Stajich J.E."/>
            <person name="Smith M.E."/>
            <person name="Bonito G."/>
            <person name="Spatafora J.W."/>
        </authorList>
    </citation>
    <scope>NUCLEOTIDE SEQUENCE [LARGE SCALE GENOMIC DNA]</scope>
    <source>
        <strain evidence="8 9">AD002</strain>
    </source>
</reference>
<feature type="compositionally biased region" description="Polar residues" evidence="5">
    <location>
        <begin position="62"/>
        <end position="73"/>
    </location>
</feature>
<comment type="subcellular location">
    <subcellularLocation>
        <location evidence="1">Membrane</location>
        <topology evidence="1">Multi-pass membrane protein</topology>
    </subcellularLocation>
</comment>
<feature type="transmembrane region" description="Helical" evidence="6">
    <location>
        <begin position="206"/>
        <end position="225"/>
    </location>
</feature>
<dbReference type="Proteomes" id="UP000274822">
    <property type="component" value="Unassembled WGS sequence"/>
</dbReference>
<name>A0A433QYX6_9FUNG</name>
<feature type="transmembrane region" description="Helical" evidence="6">
    <location>
        <begin position="156"/>
        <end position="175"/>
    </location>
</feature>
<comment type="caution">
    <text evidence="8">The sequence shown here is derived from an EMBL/GenBank/DDBJ whole genome shotgun (WGS) entry which is preliminary data.</text>
</comment>
<feature type="transmembrane region" description="Helical" evidence="6">
    <location>
        <begin position="108"/>
        <end position="126"/>
    </location>
</feature>
<keyword evidence="4 6" id="KW-0472">Membrane</keyword>
<evidence type="ECO:0000256" key="3">
    <source>
        <dbReference type="ARBA" id="ARBA00022989"/>
    </source>
</evidence>
<feature type="transmembrane region" description="Helical" evidence="6">
    <location>
        <begin position="181"/>
        <end position="199"/>
    </location>
</feature>
<organism evidence="8 9">
    <name type="scientific">Jimgerdemannia flammicorona</name>
    <dbReference type="NCBI Taxonomy" id="994334"/>
    <lineage>
        <taxon>Eukaryota</taxon>
        <taxon>Fungi</taxon>
        <taxon>Fungi incertae sedis</taxon>
        <taxon>Mucoromycota</taxon>
        <taxon>Mucoromycotina</taxon>
        <taxon>Endogonomycetes</taxon>
        <taxon>Endogonales</taxon>
        <taxon>Endogonaceae</taxon>
        <taxon>Jimgerdemannia</taxon>
    </lineage>
</organism>
<evidence type="ECO:0000313" key="8">
    <source>
        <dbReference type="EMBL" id="RUS34983.1"/>
    </source>
</evidence>
<evidence type="ECO:0000256" key="1">
    <source>
        <dbReference type="ARBA" id="ARBA00004141"/>
    </source>
</evidence>
<evidence type="ECO:0000259" key="7">
    <source>
        <dbReference type="Pfam" id="PF10334"/>
    </source>
</evidence>